<protein>
    <recommendedName>
        <fullName evidence="3">Single-stranded DNA-binding protein</fullName>
    </recommendedName>
</protein>
<dbReference type="NCBIfam" id="TIGR00621">
    <property type="entry name" value="ssb"/>
    <property type="match status" value="2"/>
</dbReference>
<sequence>MRYTPSGTAVTSFTVLTYRGWKDDSGTEQSSPEYTNIVVWSKLAEICNQLLVSGSRVFIEGRLQTRSWDDQEGVKRYKTEVIADDMVLLGGRSGAGPALSESEITVSPDMCVNRVQVIGNLARDPELRYLPSGTAVTTFVVATNRAWTNSEGVRQESTEFHNVVCWNTIAEQVSKDINKGQKVYIEGRLQNRSWEGEDGVKRFKTEIVASFIVGSTVRDEMRHEDGAVHPVPSPAAKDPT</sequence>
<dbReference type="STRING" id="1817892.AUK40_02180"/>
<feature type="non-terminal residue" evidence="4">
    <location>
        <position position="240"/>
    </location>
</feature>
<dbReference type="GO" id="GO:0009295">
    <property type="term" value="C:nucleoid"/>
    <property type="evidence" value="ECO:0007669"/>
    <property type="project" value="TreeGrafter"/>
</dbReference>
<dbReference type="InterPro" id="IPR000424">
    <property type="entry name" value="Primosome_PriB/ssb"/>
</dbReference>
<dbReference type="PANTHER" id="PTHR10302:SF27">
    <property type="entry name" value="SINGLE-STRANDED DNA-BINDING PROTEIN"/>
    <property type="match status" value="1"/>
</dbReference>
<dbReference type="SUPFAM" id="SSF50249">
    <property type="entry name" value="Nucleic acid-binding proteins"/>
    <property type="match status" value="2"/>
</dbReference>
<dbReference type="PROSITE" id="PS50935">
    <property type="entry name" value="SSB"/>
    <property type="match status" value="2"/>
</dbReference>
<organism evidence="4 5">
    <name type="scientific">Candidatus Wirthbacteria bacterium CG2_30_54_11</name>
    <dbReference type="NCBI Taxonomy" id="1817892"/>
    <lineage>
        <taxon>Bacteria</taxon>
        <taxon>Candidatus Wirthbacteria</taxon>
    </lineage>
</organism>
<name>A0A1J5IMR7_9BACT</name>
<dbReference type="InterPro" id="IPR012340">
    <property type="entry name" value="NA-bd_OB-fold"/>
</dbReference>
<evidence type="ECO:0000256" key="3">
    <source>
        <dbReference type="RuleBase" id="RU000524"/>
    </source>
</evidence>
<keyword evidence="1 2" id="KW-0238">DNA-binding</keyword>
<dbReference type="Proteomes" id="UP000183245">
    <property type="component" value="Unassembled WGS sequence"/>
</dbReference>
<dbReference type="AlphaFoldDB" id="A0A1J5IMR7"/>
<reference evidence="4 5" key="1">
    <citation type="journal article" date="2016" name="Environ. Microbiol.">
        <title>Genomic resolution of a cold subsurface aquifer community provides metabolic insights for novel microbes adapted to high CO concentrations.</title>
        <authorList>
            <person name="Probst A.J."/>
            <person name="Castelle C.J."/>
            <person name="Singh A."/>
            <person name="Brown C.T."/>
            <person name="Anantharaman K."/>
            <person name="Sharon I."/>
            <person name="Hug L.A."/>
            <person name="Burstein D."/>
            <person name="Emerson J.B."/>
            <person name="Thomas B.C."/>
            <person name="Banfield J.F."/>
        </authorList>
    </citation>
    <scope>NUCLEOTIDE SEQUENCE [LARGE SCALE GENOMIC DNA]</scope>
    <source>
        <strain evidence="4">CG2_30_54_11</strain>
    </source>
</reference>
<evidence type="ECO:0000256" key="1">
    <source>
        <dbReference type="ARBA" id="ARBA00023125"/>
    </source>
</evidence>
<dbReference type="InterPro" id="IPR011344">
    <property type="entry name" value="ssDNA-bd"/>
</dbReference>
<evidence type="ECO:0000256" key="2">
    <source>
        <dbReference type="PROSITE-ProRule" id="PRU00252"/>
    </source>
</evidence>
<dbReference type="Pfam" id="PF00436">
    <property type="entry name" value="SSB"/>
    <property type="match status" value="2"/>
</dbReference>
<dbReference type="CDD" id="cd04496">
    <property type="entry name" value="SSB_OBF"/>
    <property type="match status" value="2"/>
</dbReference>
<evidence type="ECO:0000313" key="4">
    <source>
        <dbReference type="EMBL" id="OIP98003.1"/>
    </source>
</evidence>
<dbReference type="PANTHER" id="PTHR10302">
    <property type="entry name" value="SINGLE-STRANDED DNA-BINDING PROTEIN"/>
    <property type="match status" value="1"/>
</dbReference>
<accession>A0A1J5IMR7</accession>
<dbReference type="Gene3D" id="2.40.50.140">
    <property type="entry name" value="Nucleic acid-binding proteins"/>
    <property type="match status" value="2"/>
</dbReference>
<dbReference type="GO" id="GO:0006260">
    <property type="term" value="P:DNA replication"/>
    <property type="evidence" value="ECO:0007669"/>
    <property type="project" value="InterPro"/>
</dbReference>
<dbReference type="GO" id="GO:0003697">
    <property type="term" value="F:single-stranded DNA binding"/>
    <property type="evidence" value="ECO:0007669"/>
    <property type="project" value="InterPro"/>
</dbReference>
<gene>
    <name evidence="4" type="ORF">AUK40_02180</name>
</gene>
<evidence type="ECO:0000313" key="5">
    <source>
        <dbReference type="Proteomes" id="UP000183245"/>
    </source>
</evidence>
<proteinExistence type="inferred from homology"/>
<dbReference type="HAMAP" id="MF_00984">
    <property type="entry name" value="SSB"/>
    <property type="match status" value="2"/>
</dbReference>
<comment type="caution">
    <text evidence="4">The sequence shown here is derived from an EMBL/GenBank/DDBJ whole genome shotgun (WGS) entry which is preliminary data.</text>
</comment>
<dbReference type="EMBL" id="MNZT01000041">
    <property type="protein sequence ID" value="OIP98003.1"/>
    <property type="molecule type" value="Genomic_DNA"/>
</dbReference>